<evidence type="ECO:0000313" key="1">
    <source>
        <dbReference type="EMBL" id="MBQ0825027.1"/>
    </source>
</evidence>
<sequence>MFGHRLVGLMHRKRTRLGAGVPPHEVEVTDIEIVESDAALRDGIPAAFEDTLSLDHRYDVIANVLAYHARYHGLEVRLSDTELREECET</sequence>
<proteinExistence type="predicted"/>
<organism evidence="1 2">
    <name type="scientific">Streptomyces tagetis</name>
    <dbReference type="NCBI Taxonomy" id="2820809"/>
    <lineage>
        <taxon>Bacteria</taxon>
        <taxon>Bacillati</taxon>
        <taxon>Actinomycetota</taxon>
        <taxon>Actinomycetes</taxon>
        <taxon>Kitasatosporales</taxon>
        <taxon>Streptomycetaceae</taxon>
        <taxon>Streptomyces</taxon>
    </lineage>
</organism>
<reference evidence="1" key="1">
    <citation type="submission" date="2021-04" db="EMBL/GenBank/DDBJ databases">
        <title>Genome seq and assembly of Streptomyces sp. RG38.</title>
        <authorList>
            <person name="Chhetri G."/>
        </authorList>
    </citation>
    <scope>NUCLEOTIDE SEQUENCE</scope>
    <source>
        <strain evidence="1">RG38</strain>
    </source>
</reference>
<dbReference type="Proteomes" id="UP000677875">
    <property type="component" value="Unassembled WGS sequence"/>
</dbReference>
<dbReference type="RefSeq" id="WP_210867740.1">
    <property type="nucleotide sequence ID" value="NZ_JAGPNL010000001.1"/>
</dbReference>
<gene>
    <name evidence="1" type="ORF">J5Y05_00650</name>
</gene>
<keyword evidence="2" id="KW-1185">Reference proteome</keyword>
<protein>
    <submittedName>
        <fullName evidence="1">Uncharacterized protein</fullName>
    </submittedName>
</protein>
<dbReference type="EMBL" id="JAGPNL010000001">
    <property type="protein sequence ID" value="MBQ0825027.1"/>
    <property type="molecule type" value="Genomic_DNA"/>
</dbReference>
<dbReference type="AlphaFoldDB" id="A0A941B0K9"/>
<comment type="caution">
    <text evidence="1">The sequence shown here is derived from an EMBL/GenBank/DDBJ whole genome shotgun (WGS) entry which is preliminary data.</text>
</comment>
<evidence type="ECO:0000313" key="2">
    <source>
        <dbReference type="Proteomes" id="UP000677875"/>
    </source>
</evidence>
<name>A0A941B0K9_9ACTN</name>
<accession>A0A941B0K9</accession>